<accession>A0A2T6ZY80</accession>
<organism evidence="2 3">
    <name type="scientific">Tuber borchii</name>
    <name type="common">White truffle</name>
    <dbReference type="NCBI Taxonomy" id="42251"/>
    <lineage>
        <taxon>Eukaryota</taxon>
        <taxon>Fungi</taxon>
        <taxon>Dikarya</taxon>
        <taxon>Ascomycota</taxon>
        <taxon>Pezizomycotina</taxon>
        <taxon>Pezizomycetes</taxon>
        <taxon>Pezizales</taxon>
        <taxon>Tuberaceae</taxon>
        <taxon>Tuber</taxon>
    </lineage>
</organism>
<keyword evidence="1" id="KW-0732">Signal</keyword>
<name>A0A2T6ZY80_TUBBO</name>
<dbReference type="AlphaFoldDB" id="A0A2T6ZY80"/>
<protein>
    <recommendedName>
        <fullName evidence="4">Secreted protein</fullName>
    </recommendedName>
</protein>
<feature type="chain" id="PRO_5015650993" description="Secreted protein" evidence="1">
    <location>
        <begin position="19"/>
        <end position="90"/>
    </location>
</feature>
<gene>
    <name evidence="2" type="ORF">B9Z19DRAFT_1079409</name>
</gene>
<keyword evidence="3" id="KW-1185">Reference proteome</keyword>
<proteinExistence type="predicted"/>
<evidence type="ECO:0008006" key="4">
    <source>
        <dbReference type="Google" id="ProtNLM"/>
    </source>
</evidence>
<evidence type="ECO:0000256" key="1">
    <source>
        <dbReference type="SAM" id="SignalP"/>
    </source>
</evidence>
<evidence type="ECO:0000313" key="2">
    <source>
        <dbReference type="EMBL" id="PUU80457.1"/>
    </source>
</evidence>
<feature type="signal peptide" evidence="1">
    <location>
        <begin position="1"/>
        <end position="18"/>
    </location>
</feature>
<comment type="caution">
    <text evidence="2">The sequence shown here is derived from an EMBL/GenBank/DDBJ whole genome shotgun (WGS) entry which is preliminary data.</text>
</comment>
<sequence length="90" mass="9938">MTMMTMMLLMMLSTLPNSTFFSLEDDCKILLMAEPAPNSNVGCNRWKNFFSVYADPVQNASAICSAAYTMELDHPGHTQSEASGHKAVDE</sequence>
<dbReference type="Proteomes" id="UP000244722">
    <property type="component" value="Unassembled WGS sequence"/>
</dbReference>
<feature type="non-terminal residue" evidence="2">
    <location>
        <position position="1"/>
    </location>
</feature>
<reference evidence="2 3" key="1">
    <citation type="submission" date="2017-04" db="EMBL/GenBank/DDBJ databases">
        <title>Draft genome sequence of Tuber borchii Vittad., a whitish edible truffle.</title>
        <authorList>
            <consortium name="DOE Joint Genome Institute"/>
            <person name="Murat C."/>
            <person name="Kuo A."/>
            <person name="Barry K.W."/>
            <person name="Clum A."/>
            <person name="Dockter R.B."/>
            <person name="Fauchery L."/>
            <person name="Iotti M."/>
            <person name="Kohler A."/>
            <person name="Labutti K."/>
            <person name="Lindquist E.A."/>
            <person name="Lipzen A."/>
            <person name="Ohm R.A."/>
            <person name="Wang M."/>
            <person name="Grigoriev I.V."/>
            <person name="Zambonelli A."/>
            <person name="Martin F.M."/>
        </authorList>
    </citation>
    <scope>NUCLEOTIDE SEQUENCE [LARGE SCALE GENOMIC DNA]</scope>
    <source>
        <strain evidence="2 3">Tbo3840</strain>
    </source>
</reference>
<dbReference type="EMBL" id="NESQ01000064">
    <property type="protein sequence ID" value="PUU80457.1"/>
    <property type="molecule type" value="Genomic_DNA"/>
</dbReference>
<evidence type="ECO:0000313" key="3">
    <source>
        <dbReference type="Proteomes" id="UP000244722"/>
    </source>
</evidence>